<gene>
    <name evidence="7" type="ORF">C442_21031</name>
</gene>
<evidence type="ECO:0000256" key="4">
    <source>
        <dbReference type="ARBA" id="ARBA00023180"/>
    </source>
</evidence>
<comment type="caution">
    <text evidence="7">The sequence shown here is derived from an EMBL/GenBank/DDBJ whole genome shotgun (WGS) entry which is preliminary data.</text>
</comment>
<reference evidence="7 8" key="1">
    <citation type="journal article" date="2014" name="PLoS Genet.">
        <title>Phylogenetically driven sequencing of extremely halophilic archaea reveals strategies for static and dynamic osmo-response.</title>
        <authorList>
            <person name="Becker E.A."/>
            <person name="Seitzer P.M."/>
            <person name="Tritt A."/>
            <person name="Larsen D."/>
            <person name="Krusor M."/>
            <person name="Yao A.I."/>
            <person name="Wu D."/>
            <person name="Madern D."/>
            <person name="Eisen J.A."/>
            <person name="Darling A.E."/>
            <person name="Facciotti M.T."/>
        </authorList>
    </citation>
    <scope>NUCLEOTIDE SEQUENCE [LARGE SCALE GENOMIC DNA]</scope>
    <source>
        <strain evidence="7 8">JCM 13557</strain>
    </source>
</reference>
<dbReference type="PATRIC" id="fig|1227452.3.peg.4143"/>
<keyword evidence="2" id="KW-1003">Cell membrane</keyword>
<feature type="region of interest" description="Disordered" evidence="5">
    <location>
        <begin position="564"/>
        <end position="587"/>
    </location>
</feature>
<dbReference type="PROSITE" id="PS51484">
    <property type="entry name" value="G8"/>
    <property type="match status" value="1"/>
</dbReference>
<dbReference type="InterPro" id="IPR019316">
    <property type="entry name" value="G8_domain"/>
</dbReference>
<dbReference type="InterPro" id="IPR055401">
    <property type="entry name" value="CEMIP_beta-hel_dom"/>
</dbReference>
<dbReference type="PANTHER" id="PTHR46769">
    <property type="entry name" value="POLYCYSTIC KIDNEY AND HEPATIC DISEASE 1 (AUTOSOMAL RECESSIVE)-LIKE 1"/>
    <property type="match status" value="1"/>
</dbReference>
<comment type="subcellular location">
    <subcellularLocation>
        <location evidence="1">Cell membrane</location>
    </subcellularLocation>
</comment>
<dbReference type="AlphaFoldDB" id="M0K0C6"/>
<evidence type="ECO:0000313" key="7">
    <source>
        <dbReference type="EMBL" id="EMA13315.1"/>
    </source>
</evidence>
<evidence type="ECO:0000256" key="5">
    <source>
        <dbReference type="SAM" id="MobiDB-lite"/>
    </source>
</evidence>
<dbReference type="InterPro" id="IPR052387">
    <property type="entry name" value="Fibrocystin"/>
</dbReference>
<keyword evidence="3" id="KW-0732">Signal</keyword>
<feature type="domain" description="G8" evidence="6">
    <location>
        <begin position="1"/>
        <end position="114"/>
    </location>
</feature>
<keyword evidence="2" id="KW-0472">Membrane</keyword>
<sequence>MTIGSDKHILLDQSTPDLGGVTVHGVLEFKDGGYRELTADYLLAESNGLIQIGTDDDPFESKAVITLTGSETGESIRGEDDMAIGTNLFGTFDGGTINIHGSSREKTDWTQLSATASAGDTQIKLAKSVNWEEGDEIVIAPSGTDPKEAERRTVKSVVGDSVELNAALDYDHFGEVQNAGGQEIDMRAEVGLLTRNIVMRGANEVSNPGSGNSYSNPTKGSTSLEYESGFGAHGIFAKDPNAVQIEGLEVYHAGQTGHQARYPLHFHHANEQSDSYIAHNSVHDSYQRGYNSHGTGSVTYKRNVGYDINGHGFLVEEGLGAEQNNEFVENLVVFNRRVPQEDRPFGGVASATGDTNEQNDFRPGAFWISNPNNILKGNHAAGGHLANGFFYDGRGGFEVDSDDIDITFKNNTAHTYSTEGKLRYKNLARGFGVLFQMFPDVLEQFPDDLIAPEHSIEELTAYNNGHSAVWTEWRHTTLENSAIADFRVGHFALGGSTTRNNLFLSDSDNHVGRGGGDGSFFTFTSDSGGSDDAGEYDDAIQELLEQGQDGIRKPEDTAEAELYTTDTETSDQNNKTDYTQTTEAGANSTGLYTTSEYLDDSSRTAVFNDTIYYRQRPSNEGNNYENVDLPKTYQRTRILEL</sequence>
<dbReference type="PANTHER" id="PTHR46769:SF2">
    <property type="entry name" value="FIBROCYSTIN-L ISOFORM 2 PRECURSOR-RELATED"/>
    <property type="match status" value="1"/>
</dbReference>
<accession>M0K0C6</accession>
<dbReference type="GO" id="GO:0005886">
    <property type="term" value="C:plasma membrane"/>
    <property type="evidence" value="ECO:0007669"/>
    <property type="project" value="UniProtKB-SubCell"/>
</dbReference>
<dbReference type="EMBL" id="AOLW01000074">
    <property type="protein sequence ID" value="EMA13315.1"/>
    <property type="molecule type" value="Genomic_DNA"/>
</dbReference>
<keyword evidence="4" id="KW-0325">Glycoprotein</keyword>
<evidence type="ECO:0000256" key="3">
    <source>
        <dbReference type="ARBA" id="ARBA00022729"/>
    </source>
</evidence>
<dbReference type="SMART" id="SM01225">
    <property type="entry name" value="G8"/>
    <property type="match status" value="1"/>
</dbReference>
<name>M0K0C6_9EURY</name>
<dbReference type="Proteomes" id="UP000011623">
    <property type="component" value="Unassembled WGS sequence"/>
</dbReference>
<keyword evidence="8" id="KW-1185">Reference proteome</keyword>
<evidence type="ECO:0000256" key="1">
    <source>
        <dbReference type="ARBA" id="ARBA00004236"/>
    </source>
</evidence>
<proteinExistence type="predicted"/>
<evidence type="ECO:0000313" key="8">
    <source>
        <dbReference type="Proteomes" id="UP000011623"/>
    </source>
</evidence>
<dbReference type="InterPro" id="IPR011050">
    <property type="entry name" value="Pectin_lyase_fold/virulence"/>
</dbReference>
<organism evidence="7 8">
    <name type="scientific">Haloarcula amylolytica JCM 13557</name>
    <dbReference type="NCBI Taxonomy" id="1227452"/>
    <lineage>
        <taxon>Archaea</taxon>
        <taxon>Methanobacteriati</taxon>
        <taxon>Methanobacteriota</taxon>
        <taxon>Stenosarchaea group</taxon>
        <taxon>Halobacteria</taxon>
        <taxon>Halobacteriales</taxon>
        <taxon>Haloarculaceae</taxon>
        <taxon>Haloarcula</taxon>
    </lineage>
</organism>
<evidence type="ECO:0000259" key="6">
    <source>
        <dbReference type="PROSITE" id="PS51484"/>
    </source>
</evidence>
<protein>
    <submittedName>
        <fullName evidence="7">G8 domain-containing protein</fullName>
    </submittedName>
</protein>
<dbReference type="SUPFAM" id="SSF51126">
    <property type="entry name" value="Pectin lyase-like"/>
    <property type="match status" value="1"/>
</dbReference>
<dbReference type="Pfam" id="PF24606">
    <property type="entry name" value="CEMIP_beta-hel"/>
    <property type="match status" value="1"/>
</dbReference>
<evidence type="ECO:0000256" key="2">
    <source>
        <dbReference type="ARBA" id="ARBA00022475"/>
    </source>
</evidence>
<dbReference type="Pfam" id="PF10162">
    <property type="entry name" value="G8"/>
    <property type="match status" value="1"/>
</dbReference>